<dbReference type="InterPro" id="IPR013249">
    <property type="entry name" value="RNA_pol_sigma70_r4_t2"/>
</dbReference>
<keyword evidence="3" id="KW-0731">Sigma factor</keyword>
<sequence length="443" mass="52475">MDKIELTQIVKEVQKDIGQFELLYSQIVNKVYYWCYTVIGNETEAKDAAQEAMIRIYKKIHTLKTPETFSSWMYILVRNVCYRYLEANRRQDKLYLDSNDFIENFELNVVDDRRDSIPNRAYDLKETKQLIVKLIKKLPKRQREVITLFYLEEMKINEIAEVLDYNAGSIRSRLHDGRKNLEQLIIEYQEKNNVKLYGLILWPLLGLILTEDMQEVCSKQDLAYDEKLFKQDKTSSLNRLLNWKLFITGAILIVAILVLFFVYWPQDTSISNNPSFLNDEELYNKIKGNPYVESIVYLSFSKRESVDITITLKENLDKKNIEILFNNVEIEFEKNNKEVFVQVTENGNYTIKINDTETVFEINKLNPYAPELIGVQDYGNYLQLTFNDEQSKINYEKSYIEYENKKYEITEKGKVYGNFNGIVIICLFDDEDQYIYYDADLNN</sequence>
<accession>A0ABU0E1M4</accession>
<dbReference type="Proteomes" id="UP001230220">
    <property type="component" value="Unassembled WGS sequence"/>
</dbReference>
<dbReference type="Gene3D" id="1.10.10.10">
    <property type="entry name" value="Winged helix-like DNA-binding domain superfamily/Winged helix DNA-binding domain"/>
    <property type="match status" value="1"/>
</dbReference>
<evidence type="ECO:0000256" key="5">
    <source>
        <dbReference type="ARBA" id="ARBA00023163"/>
    </source>
</evidence>
<evidence type="ECO:0000256" key="2">
    <source>
        <dbReference type="ARBA" id="ARBA00023015"/>
    </source>
</evidence>
<reference evidence="9 10" key="1">
    <citation type="submission" date="2023-07" db="EMBL/GenBank/DDBJ databases">
        <title>Genomic Encyclopedia of Type Strains, Phase IV (KMG-IV): sequencing the most valuable type-strain genomes for metagenomic binning, comparative biology and taxonomic classification.</title>
        <authorList>
            <person name="Goeker M."/>
        </authorList>
    </citation>
    <scope>NUCLEOTIDE SEQUENCE [LARGE SCALE GENOMIC DNA]</scope>
    <source>
        <strain evidence="9 10">DSM 16784</strain>
    </source>
</reference>
<dbReference type="InterPro" id="IPR013325">
    <property type="entry name" value="RNA_pol_sigma_r2"/>
</dbReference>
<dbReference type="CDD" id="cd06171">
    <property type="entry name" value="Sigma70_r4"/>
    <property type="match status" value="1"/>
</dbReference>
<feature type="domain" description="RNA polymerase sigma-70 region 2" evidence="7">
    <location>
        <begin position="23"/>
        <end position="90"/>
    </location>
</feature>
<feature type="domain" description="RNA polymerase sigma factor 70 region 4 type 2" evidence="8">
    <location>
        <begin position="129"/>
        <end position="181"/>
    </location>
</feature>
<evidence type="ECO:0000256" key="1">
    <source>
        <dbReference type="ARBA" id="ARBA00010641"/>
    </source>
</evidence>
<dbReference type="InterPro" id="IPR007627">
    <property type="entry name" value="RNA_pol_sigma70_r2"/>
</dbReference>
<dbReference type="Pfam" id="PF04542">
    <property type="entry name" value="Sigma70_r2"/>
    <property type="match status" value="1"/>
</dbReference>
<feature type="transmembrane region" description="Helical" evidence="6">
    <location>
        <begin position="245"/>
        <end position="264"/>
    </location>
</feature>
<dbReference type="SUPFAM" id="SSF88659">
    <property type="entry name" value="Sigma3 and sigma4 domains of RNA polymerase sigma factors"/>
    <property type="match status" value="1"/>
</dbReference>
<dbReference type="InterPro" id="IPR014284">
    <property type="entry name" value="RNA_pol_sigma-70_dom"/>
</dbReference>
<dbReference type="SUPFAM" id="SSF88946">
    <property type="entry name" value="Sigma2 domain of RNA polymerase sigma factors"/>
    <property type="match status" value="1"/>
</dbReference>
<keyword evidence="4" id="KW-0238">DNA-binding</keyword>
<dbReference type="InterPro" id="IPR013324">
    <property type="entry name" value="RNA_pol_sigma_r3/r4-like"/>
</dbReference>
<keyword evidence="6" id="KW-1133">Transmembrane helix</keyword>
<protein>
    <submittedName>
        <fullName evidence="9">RNA polymerase sigma factor (Sigma-70 family)</fullName>
    </submittedName>
</protein>
<comment type="similarity">
    <text evidence="1">Belongs to the sigma-70 factor family. ECF subfamily.</text>
</comment>
<evidence type="ECO:0000256" key="4">
    <source>
        <dbReference type="ARBA" id="ARBA00023125"/>
    </source>
</evidence>
<dbReference type="PANTHER" id="PTHR43133">
    <property type="entry name" value="RNA POLYMERASE ECF-TYPE SIGMA FACTO"/>
    <property type="match status" value="1"/>
</dbReference>
<name>A0ABU0E1M4_9FIRM</name>
<organism evidence="9 10">
    <name type="scientific">Breznakia pachnodae</name>
    <dbReference type="NCBI Taxonomy" id="265178"/>
    <lineage>
        <taxon>Bacteria</taxon>
        <taxon>Bacillati</taxon>
        <taxon>Bacillota</taxon>
        <taxon>Erysipelotrichia</taxon>
        <taxon>Erysipelotrichales</taxon>
        <taxon>Erysipelotrichaceae</taxon>
        <taxon>Breznakia</taxon>
    </lineage>
</organism>
<comment type="caution">
    <text evidence="9">The sequence shown here is derived from an EMBL/GenBank/DDBJ whole genome shotgun (WGS) entry which is preliminary data.</text>
</comment>
<keyword evidence="10" id="KW-1185">Reference proteome</keyword>
<evidence type="ECO:0000259" key="7">
    <source>
        <dbReference type="Pfam" id="PF04542"/>
    </source>
</evidence>
<keyword evidence="6" id="KW-0812">Transmembrane</keyword>
<keyword evidence="2" id="KW-0805">Transcription regulation</keyword>
<gene>
    <name evidence="9" type="ORF">J2S15_001461</name>
</gene>
<keyword evidence="6" id="KW-0472">Membrane</keyword>
<dbReference type="InterPro" id="IPR039425">
    <property type="entry name" value="RNA_pol_sigma-70-like"/>
</dbReference>
<dbReference type="RefSeq" id="WP_307406826.1">
    <property type="nucleotide sequence ID" value="NZ_JAUSUR010000002.1"/>
</dbReference>
<proteinExistence type="inferred from homology"/>
<dbReference type="EMBL" id="JAUSUR010000002">
    <property type="protein sequence ID" value="MDQ0360716.1"/>
    <property type="molecule type" value="Genomic_DNA"/>
</dbReference>
<evidence type="ECO:0000313" key="10">
    <source>
        <dbReference type="Proteomes" id="UP001230220"/>
    </source>
</evidence>
<dbReference type="Pfam" id="PF08281">
    <property type="entry name" value="Sigma70_r4_2"/>
    <property type="match status" value="1"/>
</dbReference>
<dbReference type="Gene3D" id="1.10.1740.10">
    <property type="match status" value="1"/>
</dbReference>
<dbReference type="InterPro" id="IPR036388">
    <property type="entry name" value="WH-like_DNA-bd_sf"/>
</dbReference>
<evidence type="ECO:0000256" key="3">
    <source>
        <dbReference type="ARBA" id="ARBA00023082"/>
    </source>
</evidence>
<evidence type="ECO:0000259" key="8">
    <source>
        <dbReference type="Pfam" id="PF08281"/>
    </source>
</evidence>
<dbReference type="NCBIfam" id="TIGR02937">
    <property type="entry name" value="sigma70-ECF"/>
    <property type="match status" value="1"/>
</dbReference>
<dbReference type="PANTHER" id="PTHR43133:SF8">
    <property type="entry name" value="RNA POLYMERASE SIGMA FACTOR HI_1459-RELATED"/>
    <property type="match status" value="1"/>
</dbReference>
<evidence type="ECO:0000313" key="9">
    <source>
        <dbReference type="EMBL" id="MDQ0360716.1"/>
    </source>
</evidence>
<keyword evidence="5" id="KW-0804">Transcription</keyword>
<evidence type="ECO:0000256" key="6">
    <source>
        <dbReference type="SAM" id="Phobius"/>
    </source>
</evidence>